<dbReference type="GeneID" id="18913909"/>
<keyword evidence="6" id="KW-0276">Fatty acid metabolism</keyword>
<dbReference type="Proteomes" id="UP000008370">
    <property type="component" value="Unassembled WGS sequence"/>
</dbReference>
<dbReference type="OrthoDB" id="2418081at2759"/>
<evidence type="ECO:0000313" key="11">
    <source>
        <dbReference type="EMBL" id="EKM60715.1"/>
    </source>
</evidence>
<dbReference type="SUPFAM" id="SSF53474">
    <property type="entry name" value="alpha/beta-Hydrolases"/>
    <property type="match status" value="1"/>
</dbReference>
<dbReference type="GO" id="GO:0006631">
    <property type="term" value="P:fatty acid metabolic process"/>
    <property type="evidence" value="ECO:0007669"/>
    <property type="project" value="UniProtKB-KW"/>
</dbReference>
<comment type="similarity">
    <text evidence="1">Belongs to the AB hydrolase superfamily. AB hydrolase 2 family.</text>
</comment>
<evidence type="ECO:0000256" key="5">
    <source>
        <dbReference type="ARBA" id="ARBA00022801"/>
    </source>
</evidence>
<evidence type="ECO:0000256" key="8">
    <source>
        <dbReference type="ARBA" id="ARBA00031195"/>
    </source>
</evidence>
<keyword evidence="12" id="KW-1185">Reference proteome</keyword>
<gene>
    <name evidence="11" type="ORF">PHACADRAFT_246795</name>
</gene>
<dbReference type="GO" id="GO:0052689">
    <property type="term" value="F:carboxylic ester hydrolase activity"/>
    <property type="evidence" value="ECO:0007669"/>
    <property type="project" value="UniProtKB-KW"/>
</dbReference>
<reference evidence="11 12" key="1">
    <citation type="journal article" date="2012" name="BMC Genomics">
        <title>Comparative genomics of the white-rot fungi, Phanerochaete carnosa and P. chrysosporium, to elucidate the genetic basis of the distinct wood types they colonize.</title>
        <authorList>
            <person name="Suzuki H."/>
            <person name="MacDonald J."/>
            <person name="Syed K."/>
            <person name="Salamov A."/>
            <person name="Hori C."/>
            <person name="Aerts A."/>
            <person name="Henrissat B."/>
            <person name="Wiebenga A."/>
            <person name="vanKuyk P.A."/>
            <person name="Barry K."/>
            <person name="Lindquist E."/>
            <person name="LaButti K."/>
            <person name="Lapidus A."/>
            <person name="Lucas S."/>
            <person name="Coutinho P."/>
            <person name="Gong Y."/>
            <person name="Samejima M."/>
            <person name="Mahadevan R."/>
            <person name="Abou-Zaid M."/>
            <person name="de Vries R.P."/>
            <person name="Igarashi K."/>
            <person name="Yadav J.S."/>
            <person name="Grigoriev I.V."/>
            <person name="Master E.R."/>
        </authorList>
    </citation>
    <scope>NUCLEOTIDE SEQUENCE [LARGE SCALE GENOMIC DNA]</scope>
    <source>
        <strain evidence="11 12">HHB-10118-sp</strain>
    </source>
</reference>
<dbReference type="EMBL" id="JH930468">
    <property type="protein sequence ID" value="EKM60715.1"/>
    <property type="molecule type" value="Genomic_DNA"/>
</dbReference>
<dbReference type="InterPro" id="IPR050565">
    <property type="entry name" value="LYPA1-2/EST-like"/>
</dbReference>
<dbReference type="GO" id="GO:0005737">
    <property type="term" value="C:cytoplasm"/>
    <property type="evidence" value="ECO:0007669"/>
    <property type="project" value="TreeGrafter"/>
</dbReference>
<evidence type="ECO:0000256" key="6">
    <source>
        <dbReference type="ARBA" id="ARBA00022832"/>
    </source>
</evidence>
<dbReference type="HOGENOM" id="CLU_049413_3_5_1"/>
<dbReference type="KEGG" id="pco:PHACADRAFT_246795"/>
<comment type="catalytic activity">
    <reaction evidence="9">
        <text>S-hexadecanoyl-L-cysteinyl-[protein] + H2O = L-cysteinyl-[protein] + hexadecanoate + H(+)</text>
        <dbReference type="Rhea" id="RHEA:19233"/>
        <dbReference type="Rhea" id="RHEA-COMP:10131"/>
        <dbReference type="Rhea" id="RHEA-COMP:11032"/>
        <dbReference type="ChEBI" id="CHEBI:7896"/>
        <dbReference type="ChEBI" id="CHEBI:15377"/>
        <dbReference type="ChEBI" id="CHEBI:15378"/>
        <dbReference type="ChEBI" id="CHEBI:29950"/>
        <dbReference type="ChEBI" id="CHEBI:74151"/>
        <dbReference type="EC" id="3.1.2.22"/>
    </reaction>
</comment>
<name>K5WMP0_PHACS</name>
<dbReference type="PANTHER" id="PTHR10655">
    <property type="entry name" value="LYSOPHOSPHOLIPASE-RELATED"/>
    <property type="match status" value="1"/>
</dbReference>
<dbReference type="RefSeq" id="XP_007390162.1">
    <property type="nucleotide sequence ID" value="XM_007390100.1"/>
</dbReference>
<evidence type="ECO:0000256" key="3">
    <source>
        <dbReference type="ARBA" id="ARBA00014923"/>
    </source>
</evidence>
<keyword evidence="4" id="KW-0719">Serine esterase</keyword>
<dbReference type="GO" id="GO:0008474">
    <property type="term" value="F:palmitoyl-(protein) hydrolase activity"/>
    <property type="evidence" value="ECO:0007669"/>
    <property type="project" value="UniProtKB-EC"/>
</dbReference>
<organism evidence="11 12">
    <name type="scientific">Phanerochaete carnosa (strain HHB-10118-sp)</name>
    <name type="common">White-rot fungus</name>
    <name type="synonym">Peniophora carnosa</name>
    <dbReference type="NCBI Taxonomy" id="650164"/>
    <lineage>
        <taxon>Eukaryota</taxon>
        <taxon>Fungi</taxon>
        <taxon>Dikarya</taxon>
        <taxon>Basidiomycota</taxon>
        <taxon>Agaricomycotina</taxon>
        <taxon>Agaricomycetes</taxon>
        <taxon>Polyporales</taxon>
        <taxon>Phanerochaetaceae</taxon>
        <taxon>Phanerochaete</taxon>
    </lineage>
</organism>
<dbReference type="Gene3D" id="3.40.50.1820">
    <property type="entry name" value="alpha/beta hydrolase"/>
    <property type="match status" value="1"/>
</dbReference>
<protein>
    <recommendedName>
        <fullName evidence="3">Acyl-protein thioesterase 1</fullName>
        <ecNumber evidence="2">3.1.2.22</ecNumber>
    </recommendedName>
    <alternativeName>
        <fullName evidence="8">Palmitoyl-protein hydrolase</fullName>
    </alternativeName>
</protein>
<proteinExistence type="inferred from homology"/>
<evidence type="ECO:0000313" key="12">
    <source>
        <dbReference type="Proteomes" id="UP000008370"/>
    </source>
</evidence>
<dbReference type="FunCoup" id="K5WMP0">
    <property type="interactions" value="368"/>
</dbReference>
<sequence length="240" mass="26410">MSSPSTGSSDLGTEPEILDVLEVNPPDDLRGTVIFLHGLGQSPQHWKPAIQTMARSLPGVKWILPRSPSIPVTMNDNETRPAWFDIEELPPTNESGSESVCRQMNRVLRSLEQIVHNELHGRPQSPEVVVAGFSQGGATAVMLALTSLQELGGVASLSGWIPHCSRQGMRQIEPCLPVFWGHGAEDREIPLAIGQESVLFLQDELGFPGSRITFKSYEDLEHAVCPQEMQDLTDWLKTVL</sequence>
<comment type="function">
    <text evidence="7">Hydrolyzes fatty acids from S-acylated cysteine residues in proteins with a strong preference for palmitoylated G-alpha proteins over other acyl substrates. Mediates the deacylation of G-alpha proteins such as GPA1 in vivo, but has weak or no activity toward palmitoylated Ras proteins. Has weak lysophospholipase activity in vitro; however such activity may not exist in vivo.</text>
</comment>
<dbReference type="InterPro" id="IPR003140">
    <property type="entry name" value="PLipase/COase/thioEstase"/>
</dbReference>
<feature type="domain" description="Phospholipase/carboxylesterase/thioesterase" evidence="10">
    <location>
        <begin position="24"/>
        <end position="239"/>
    </location>
</feature>
<dbReference type="EC" id="3.1.2.22" evidence="2"/>
<keyword evidence="6" id="KW-0443">Lipid metabolism</keyword>
<dbReference type="STRING" id="650164.K5WMP0"/>
<keyword evidence="5" id="KW-0378">Hydrolase</keyword>
<dbReference type="InterPro" id="IPR029058">
    <property type="entry name" value="AB_hydrolase_fold"/>
</dbReference>
<dbReference type="Pfam" id="PF02230">
    <property type="entry name" value="Abhydrolase_2"/>
    <property type="match status" value="1"/>
</dbReference>
<evidence type="ECO:0000259" key="10">
    <source>
        <dbReference type="Pfam" id="PF02230"/>
    </source>
</evidence>
<evidence type="ECO:0000256" key="4">
    <source>
        <dbReference type="ARBA" id="ARBA00022487"/>
    </source>
</evidence>
<dbReference type="AlphaFoldDB" id="K5WMP0"/>
<evidence type="ECO:0000256" key="7">
    <source>
        <dbReference type="ARBA" id="ARBA00029392"/>
    </source>
</evidence>
<dbReference type="InParanoid" id="K5WMP0"/>
<dbReference type="PANTHER" id="PTHR10655:SF17">
    <property type="entry name" value="LYSOPHOSPHOLIPASE-LIKE PROTEIN 1"/>
    <property type="match status" value="1"/>
</dbReference>
<evidence type="ECO:0000256" key="1">
    <source>
        <dbReference type="ARBA" id="ARBA00006499"/>
    </source>
</evidence>
<accession>K5WMP0</accession>
<evidence type="ECO:0000256" key="2">
    <source>
        <dbReference type="ARBA" id="ARBA00012423"/>
    </source>
</evidence>
<evidence type="ECO:0000256" key="9">
    <source>
        <dbReference type="ARBA" id="ARBA00047337"/>
    </source>
</evidence>